<sequence>MLLKSAAVVGSYTLVSRFLGFIRDILIAFYLGAGVAGDAFFIAFKLPNLFRRLFAEGAFNLAFVPLFSGKLASEGEHAAAQFAEEALSILLLALLILVGLSQLLMPWLVMLIAPGFVDDPERFDLTVYLSRLTFPYLLFISLVSLLSGLLNSFRRFASAAVAPVLLNLCLIGSLLLVSAGGQASAVALAWGVAVAGVVQFLWLSLNCYRLGILPNLRFPRLTSSVRRLLLLMLPAVIGAGVVQLNLVVDMIIASLLAGGSVSHLYYADRIAQLPLGVIGVAMGTALLPTLSRQVVGNESEPALATQNQAVEFSLIFAIPAALALFVIAESVVFVLFERGAFTSADTSVTAAVLA</sequence>
<evidence type="ECO:0000256" key="4">
    <source>
        <dbReference type="ARBA" id="ARBA00022960"/>
    </source>
</evidence>
<dbReference type="InterPro" id="IPR051050">
    <property type="entry name" value="Lipid_II_flippase_MurJ/MviN"/>
</dbReference>
<protein>
    <recommendedName>
        <fullName evidence="10">Murein biosynthesis integral membrane protein MurJ</fullName>
    </recommendedName>
</protein>
<evidence type="ECO:0000256" key="2">
    <source>
        <dbReference type="ARBA" id="ARBA00022475"/>
    </source>
</evidence>
<keyword evidence="6 8" id="KW-1133">Transmembrane helix</keyword>
<dbReference type="PANTHER" id="PTHR47019:SF1">
    <property type="entry name" value="LIPID II FLIPPASE MURJ"/>
    <property type="match status" value="1"/>
</dbReference>
<keyword evidence="7 8" id="KW-0472">Membrane</keyword>
<evidence type="ECO:0008006" key="10">
    <source>
        <dbReference type="Google" id="ProtNLM"/>
    </source>
</evidence>
<evidence type="ECO:0000256" key="5">
    <source>
        <dbReference type="ARBA" id="ARBA00022984"/>
    </source>
</evidence>
<dbReference type="GO" id="GO:0009252">
    <property type="term" value="P:peptidoglycan biosynthetic process"/>
    <property type="evidence" value="ECO:0007669"/>
    <property type="project" value="UniProtKB-KW"/>
</dbReference>
<accession>A0A382MPE6</accession>
<dbReference type="InterPro" id="IPR004268">
    <property type="entry name" value="MurJ"/>
</dbReference>
<dbReference type="NCBIfam" id="TIGR01695">
    <property type="entry name" value="murJ_mviN"/>
    <property type="match status" value="1"/>
</dbReference>
<keyword evidence="2" id="KW-1003">Cell membrane</keyword>
<comment type="subcellular location">
    <subcellularLocation>
        <location evidence="1">Cell membrane</location>
        <topology evidence="1">Multi-pass membrane protein</topology>
    </subcellularLocation>
</comment>
<feature type="transmembrane region" description="Helical" evidence="8">
    <location>
        <begin position="133"/>
        <end position="153"/>
    </location>
</feature>
<dbReference type="Pfam" id="PF03023">
    <property type="entry name" value="MurJ"/>
    <property type="match status" value="1"/>
</dbReference>
<evidence type="ECO:0000256" key="3">
    <source>
        <dbReference type="ARBA" id="ARBA00022692"/>
    </source>
</evidence>
<feature type="transmembrane region" description="Helical" evidence="8">
    <location>
        <begin position="228"/>
        <end position="258"/>
    </location>
</feature>
<dbReference type="GO" id="GO:0005886">
    <property type="term" value="C:plasma membrane"/>
    <property type="evidence" value="ECO:0007669"/>
    <property type="project" value="UniProtKB-SubCell"/>
</dbReference>
<name>A0A382MPE6_9ZZZZ</name>
<dbReference type="GO" id="GO:0015648">
    <property type="term" value="F:lipid-linked peptidoglycan transporter activity"/>
    <property type="evidence" value="ECO:0007669"/>
    <property type="project" value="TreeGrafter"/>
</dbReference>
<dbReference type="PANTHER" id="PTHR47019">
    <property type="entry name" value="LIPID II FLIPPASE MURJ"/>
    <property type="match status" value="1"/>
</dbReference>
<evidence type="ECO:0000256" key="7">
    <source>
        <dbReference type="ARBA" id="ARBA00023136"/>
    </source>
</evidence>
<dbReference type="GO" id="GO:0008360">
    <property type="term" value="P:regulation of cell shape"/>
    <property type="evidence" value="ECO:0007669"/>
    <property type="project" value="UniProtKB-KW"/>
</dbReference>
<dbReference type="AlphaFoldDB" id="A0A382MPE6"/>
<dbReference type="GO" id="GO:0034204">
    <property type="term" value="P:lipid translocation"/>
    <property type="evidence" value="ECO:0007669"/>
    <property type="project" value="TreeGrafter"/>
</dbReference>
<evidence type="ECO:0000256" key="8">
    <source>
        <dbReference type="SAM" id="Phobius"/>
    </source>
</evidence>
<evidence type="ECO:0000313" key="9">
    <source>
        <dbReference type="EMBL" id="SVC50834.1"/>
    </source>
</evidence>
<keyword evidence="4" id="KW-0133">Cell shape</keyword>
<proteinExistence type="predicted"/>
<dbReference type="EMBL" id="UINC01095058">
    <property type="protein sequence ID" value="SVC50834.1"/>
    <property type="molecule type" value="Genomic_DNA"/>
</dbReference>
<feature type="non-terminal residue" evidence="9">
    <location>
        <position position="354"/>
    </location>
</feature>
<organism evidence="9">
    <name type="scientific">marine metagenome</name>
    <dbReference type="NCBI Taxonomy" id="408172"/>
    <lineage>
        <taxon>unclassified sequences</taxon>
        <taxon>metagenomes</taxon>
        <taxon>ecological metagenomes</taxon>
    </lineage>
</organism>
<keyword evidence="3 8" id="KW-0812">Transmembrane</keyword>
<feature type="transmembrane region" description="Helical" evidence="8">
    <location>
        <begin position="160"/>
        <end position="181"/>
    </location>
</feature>
<evidence type="ECO:0000256" key="6">
    <source>
        <dbReference type="ARBA" id="ARBA00022989"/>
    </source>
</evidence>
<dbReference type="PRINTS" id="PR01806">
    <property type="entry name" value="VIRFACTRMVIN"/>
</dbReference>
<gene>
    <name evidence="9" type="ORF">METZ01_LOCUS303688</name>
</gene>
<feature type="transmembrane region" description="Helical" evidence="8">
    <location>
        <begin position="312"/>
        <end position="336"/>
    </location>
</feature>
<feature type="transmembrane region" description="Helical" evidence="8">
    <location>
        <begin position="89"/>
        <end position="113"/>
    </location>
</feature>
<feature type="transmembrane region" description="Helical" evidence="8">
    <location>
        <begin position="187"/>
        <end position="208"/>
    </location>
</feature>
<keyword evidence="5" id="KW-0573">Peptidoglycan synthesis</keyword>
<reference evidence="9" key="1">
    <citation type="submission" date="2018-05" db="EMBL/GenBank/DDBJ databases">
        <authorList>
            <person name="Lanie J.A."/>
            <person name="Ng W.-L."/>
            <person name="Kazmierczak K.M."/>
            <person name="Andrzejewski T.M."/>
            <person name="Davidsen T.M."/>
            <person name="Wayne K.J."/>
            <person name="Tettelin H."/>
            <person name="Glass J.I."/>
            <person name="Rusch D."/>
            <person name="Podicherti R."/>
            <person name="Tsui H.-C.T."/>
            <person name="Winkler M.E."/>
        </authorList>
    </citation>
    <scope>NUCLEOTIDE SEQUENCE</scope>
</reference>
<dbReference type="CDD" id="cd13123">
    <property type="entry name" value="MATE_MurJ_like"/>
    <property type="match status" value="1"/>
</dbReference>
<evidence type="ECO:0000256" key="1">
    <source>
        <dbReference type="ARBA" id="ARBA00004651"/>
    </source>
</evidence>
<feature type="transmembrane region" description="Helical" evidence="8">
    <location>
        <begin position="21"/>
        <end position="43"/>
    </location>
</feature>